<name>A0A1B8TVQ9_9FLAO</name>
<evidence type="ECO:0008006" key="5">
    <source>
        <dbReference type="Google" id="ProtNLM"/>
    </source>
</evidence>
<dbReference type="NCBIfam" id="TIGR04183">
    <property type="entry name" value="Por_Secre_tail"/>
    <property type="match status" value="1"/>
</dbReference>
<dbReference type="OrthoDB" id="1425128at2"/>
<sequence length="273" mass="29374">MKTKLLFLTLLTVAFTATTNGQDKIWDFGGLAPYTSAEQIAMWPVVDFSAGEGLTVIKDGLTLVGDSSGDKFGKIENSGGKTWDEGTDDEYKTINRFKFEGSAGAIGTVLPTYSYLSFPVTGNVDIKIWYRASGDSSGRELNITDGTNVLAKVDGNGNTDPLTLTASKTGAGTIYIFGTGNSFNLYKIQVTSVATANTKKFNANIKAIAKAIGNKIYISNVEKNTEITIYSITGALVKKINTNKDTDFLMKPGVWIAKIKTDKGIKSLKLLTQ</sequence>
<feature type="chain" id="PRO_5008615658" description="Secretion system C-terminal sorting domain-containing protein" evidence="2">
    <location>
        <begin position="20"/>
        <end position="273"/>
    </location>
</feature>
<dbReference type="AlphaFoldDB" id="A0A1B8TVQ9"/>
<evidence type="ECO:0000256" key="1">
    <source>
        <dbReference type="ARBA" id="ARBA00022729"/>
    </source>
</evidence>
<organism evidence="3 4">
    <name type="scientific">Polaribacter reichenbachii</name>
    <dbReference type="NCBI Taxonomy" id="996801"/>
    <lineage>
        <taxon>Bacteria</taxon>
        <taxon>Pseudomonadati</taxon>
        <taxon>Bacteroidota</taxon>
        <taxon>Flavobacteriia</taxon>
        <taxon>Flavobacteriales</taxon>
        <taxon>Flavobacteriaceae</taxon>
    </lineage>
</organism>
<accession>A0A1B8TVQ9</accession>
<reference evidence="4" key="1">
    <citation type="submission" date="2016-02" db="EMBL/GenBank/DDBJ databases">
        <title>Paenibacillus sp. LPB0068, isolated from Crassostrea gigas.</title>
        <authorList>
            <person name="Shin S.-K."/>
            <person name="Yi H."/>
        </authorList>
    </citation>
    <scope>NUCLEOTIDE SEQUENCE [LARGE SCALE GENOMIC DNA]</scope>
    <source>
        <strain evidence="4">KCTC 23969</strain>
    </source>
</reference>
<dbReference type="Proteomes" id="UP000092612">
    <property type="component" value="Unassembled WGS sequence"/>
</dbReference>
<dbReference type="RefSeq" id="WP_068362233.1">
    <property type="nucleotide sequence ID" value="NZ_CP019337.1"/>
</dbReference>
<gene>
    <name evidence="3" type="ORF">LPB301_12225</name>
</gene>
<dbReference type="KEGG" id="prn:BW723_03475"/>
<feature type="signal peptide" evidence="2">
    <location>
        <begin position="1"/>
        <end position="19"/>
    </location>
</feature>
<evidence type="ECO:0000256" key="2">
    <source>
        <dbReference type="SAM" id="SignalP"/>
    </source>
</evidence>
<keyword evidence="4" id="KW-1185">Reference proteome</keyword>
<evidence type="ECO:0000313" key="3">
    <source>
        <dbReference type="EMBL" id="OBY63565.1"/>
    </source>
</evidence>
<proteinExistence type="predicted"/>
<dbReference type="InterPro" id="IPR026444">
    <property type="entry name" value="Secre_tail"/>
</dbReference>
<comment type="caution">
    <text evidence="3">The sequence shown here is derived from an EMBL/GenBank/DDBJ whole genome shotgun (WGS) entry which is preliminary data.</text>
</comment>
<protein>
    <recommendedName>
        <fullName evidence="5">Secretion system C-terminal sorting domain-containing protein</fullName>
    </recommendedName>
</protein>
<dbReference type="EMBL" id="LSFL01000035">
    <property type="protein sequence ID" value="OBY63565.1"/>
    <property type="molecule type" value="Genomic_DNA"/>
</dbReference>
<evidence type="ECO:0000313" key="4">
    <source>
        <dbReference type="Proteomes" id="UP000092612"/>
    </source>
</evidence>
<keyword evidence="1 2" id="KW-0732">Signal</keyword>